<dbReference type="PANTHER" id="PTHR30486:SF6">
    <property type="entry name" value="TYPE IV PILUS RETRACTATION ATPASE PILT"/>
    <property type="match status" value="1"/>
</dbReference>
<feature type="domain" description="Bacterial type II secretion system protein E" evidence="3">
    <location>
        <begin position="164"/>
        <end position="300"/>
    </location>
</feature>
<evidence type="ECO:0000313" key="5">
    <source>
        <dbReference type="Proteomes" id="UP000254601"/>
    </source>
</evidence>
<evidence type="ECO:0000256" key="2">
    <source>
        <dbReference type="RuleBase" id="RU366071"/>
    </source>
</evidence>
<keyword evidence="2" id="KW-0547">Nucleotide-binding</keyword>
<dbReference type="GO" id="GO:0016887">
    <property type="term" value="F:ATP hydrolysis activity"/>
    <property type="evidence" value="ECO:0007669"/>
    <property type="project" value="InterPro"/>
</dbReference>
<evidence type="ECO:0000256" key="1">
    <source>
        <dbReference type="ARBA" id="ARBA00006611"/>
    </source>
</evidence>
<dbReference type="InterPro" id="IPR001482">
    <property type="entry name" value="T2SS/T4SS_dom"/>
</dbReference>
<dbReference type="GO" id="GO:0044097">
    <property type="term" value="P:secretion by the type IV secretion system"/>
    <property type="evidence" value="ECO:0007669"/>
    <property type="project" value="InterPro"/>
</dbReference>
<accession>A0A380MVM3</accession>
<keyword evidence="5" id="KW-1185">Reference proteome</keyword>
<dbReference type="CDD" id="cd01130">
    <property type="entry name" value="VirB11-like_ATPase"/>
    <property type="match status" value="1"/>
</dbReference>
<proteinExistence type="inferred from homology"/>
<dbReference type="AlphaFoldDB" id="A0A380MVM3"/>
<dbReference type="PANTHER" id="PTHR30486">
    <property type="entry name" value="TWITCHING MOTILITY PROTEIN PILT"/>
    <property type="match status" value="1"/>
</dbReference>
<keyword evidence="2" id="KW-0067">ATP-binding</keyword>
<dbReference type="InterPro" id="IPR014155">
    <property type="entry name" value="VirB11"/>
</dbReference>
<dbReference type="GO" id="GO:0043684">
    <property type="term" value="C:type IV secretion system complex"/>
    <property type="evidence" value="ECO:0007669"/>
    <property type="project" value="UniProtKB-UniRule"/>
</dbReference>
<name>A0A380MVM3_9GAMM</name>
<comment type="similarity">
    <text evidence="1 2">Belongs to the GSP E family.</text>
</comment>
<sequence>MTLMTERNDIPEAVFTPKILLQIAHTFDQLGISQLMKTEGVTEIAINEEGIIFYEKYSQWKQIEQPGNKSNDLINGLGILLVNKQGQQQSFDHKNPMLSLTMPGGERAQLVRKPAAEECSLTVRIPSNAKFSMDEYESSGLFREIVPMTDEITPQDQELKTLLANKKYREFLELAVKYRKNIVVSGATGSGKTTFMKTLIDLISHDERIITIEDARELFIDHPNKVHLMYPKSMSESAVTAKSCLEATLRMKPDRIILAEVRGDEAFYFIRACGNGHSGSITSCHADSALMAYEQLALMINASPEGSSLSYDVIRRLIMMTIDISIHFANHNGKRYITAIDFNPERKLQMLTH</sequence>
<gene>
    <name evidence="4" type="ORF">NCTC13337_01713</name>
</gene>
<dbReference type="InterPro" id="IPR027417">
    <property type="entry name" value="P-loop_NTPase"/>
</dbReference>
<dbReference type="Pfam" id="PF00437">
    <property type="entry name" value="T2SSE"/>
    <property type="match status" value="1"/>
</dbReference>
<dbReference type="EMBL" id="UHIC01000001">
    <property type="protein sequence ID" value="SUO96096.1"/>
    <property type="molecule type" value="Genomic_DNA"/>
</dbReference>
<dbReference type="SUPFAM" id="SSF52540">
    <property type="entry name" value="P-loop containing nucleoside triphosphate hydrolases"/>
    <property type="match status" value="1"/>
</dbReference>
<dbReference type="NCBIfam" id="TIGR02788">
    <property type="entry name" value="VirB11"/>
    <property type="match status" value="1"/>
</dbReference>
<dbReference type="Gene3D" id="3.30.450.90">
    <property type="match status" value="1"/>
</dbReference>
<protein>
    <recommendedName>
        <fullName evidence="2">Type IV secretion system protein</fullName>
    </recommendedName>
</protein>
<dbReference type="Gene3D" id="3.40.50.300">
    <property type="entry name" value="P-loop containing nucleotide triphosphate hydrolases"/>
    <property type="match status" value="1"/>
</dbReference>
<evidence type="ECO:0000313" key="4">
    <source>
        <dbReference type="EMBL" id="SUO96096.1"/>
    </source>
</evidence>
<dbReference type="InterPro" id="IPR050921">
    <property type="entry name" value="T4SS_GSP_E_ATPase"/>
</dbReference>
<dbReference type="Proteomes" id="UP000254601">
    <property type="component" value="Unassembled WGS sequence"/>
</dbReference>
<organism evidence="4 5">
    <name type="scientific">Suttonella ornithocola</name>
    <dbReference type="NCBI Taxonomy" id="279832"/>
    <lineage>
        <taxon>Bacteria</taxon>
        <taxon>Pseudomonadati</taxon>
        <taxon>Pseudomonadota</taxon>
        <taxon>Gammaproteobacteria</taxon>
        <taxon>Cardiobacteriales</taxon>
        <taxon>Cardiobacteriaceae</taxon>
        <taxon>Suttonella</taxon>
    </lineage>
</organism>
<dbReference type="GO" id="GO:0005524">
    <property type="term" value="F:ATP binding"/>
    <property type="evidence" value="ECO:0007669"/>
    <property type="project" value="UniProtKB-UniRule"/>
</dbReference>
<comment type="function">
    <text evidence="2">Part of the Type IV secretion system.</text>
</comment>
<evidence type="ECO:0000259" key="3">
    <source>
        <dbReference type="Pfam" id="PF00437"/>
    </source>
</evidence>
<reference evidence="4 5" key="1">
    <citation type="submission" date="2018-06" db="EMBL/GenBank/DDBJ databases">
        <authorList>
            <consortium name="Pathogen Informatics"/>
            <person name="Doyle S."/>
        </authorList>
    </citation>
    <scope>NUCLEOTIDE SEQUENCE [LARGE SCALE GENOMIC DNA]</scope>
    <source>
        <strain evidence="4 5">NCTC13337</strain>
    </source>
</reference>